<dbReference type="GO" id="GO:0005634">
    <property type="term" value="C:nucleus"/>
    <property type="evidence" value="ECO:0007669"/>
    <property type="project" value="TreeGrafter"/>
</dbReference>
<dbReference type="GO" id="GO:0004674">
    <property type="term" value="F:protein serine/threonine kinase activity"/>
    <property type="evidence" value="ECO:0007669"/>
    <property type="project" value="UniProtKB-KW"/>
</dbReference>
<dbReference type="PROSITE" id="PS50011">
    <property type="entry name" value="PROTEIN_KINASE_DOM"/>
    <property type="match status" value="1"/>
</dbReference>
<dbReference type="EMBL" id="CAJJDP010000007">
    <property type="protein sequence ID" value="CAD8137199.1"/>
    <property type="molecule type" value="Genomic_DNA"/>
</dbReference>
<feature type="domain" description="Protein kinase" evidence="6">
    <location>
        <begin position="12"/>
        <end position="282"/>
    </location>
</feature>
<accession>A0A8S1SDF4</accession>
<protein>
    <recommendedName>
        <fullName evidence="6">Protein kinase domain-containing protein</fullName>
    </recommendedName>
</protein>
<evidence type="ECO:0000259" key="6">
    <source>
        <dbReference type="PROSITE" id="PS50011"/>
    </source>
</evidence>
<evidence type="ECO:0000256" key="4">
    <source>
        <dbReference type="RuleBase" id="RU000304"/>
    </source>
</evidence>
<name>A0A8S1SDF4_PAROT</name>
<gene>
    <name evidence="7" type="ORF">POCTA_138.1.T0080239</name>
</gene>
<dbReference type="PROSITE" id="PS00108">
    <property type="entry name" value="PROTEIN_KINASE_ST"/>
    <property type="match status" value="1"/>
</dbReference>
<comment type="caution">
    <text evidence="7">The sequence shown here is derived from an EMBL/GenBank/DDBJ whole genome shotgun (WGS) entry which is preliminary data.</text>
</comment>
<evidence type="ECO:0000313" key="8">
    <source>
        <dbReference type="Proteomes" id="UP000683925"/>
    </source>
</evidence>
<keyword evidence="2 3" id="KW-0067">ATP-binding</keyword>
<evidence type="ECO:0000313" key="7">
    <source>
        <dbReference type="EMBL" id="CAD8137199.1"/>
    </source>
</evidence>
<feature type="compositionally biased region" description="Polar residues" evidence="5">
    <location>
        <begin position="306"/>
        <end position="323"/>
    </location>
</feature>
<dbReference type="PROSITE" id="PS00107">
    <property type="entry name" value="PROTEIN_KINASE_ATP"/>
    <property type="match status" value="1"/>
</dbReference>
<dbReference type="SMART" id="SM00220">
    <property type="entry name" value="S_TKc"/>
    <property type="match status" value="1"/>
</dbReference>
<dbReference type="OrthoDB" id="7869584at2759"/>
<dbReference type="PANTHER" id="PTHR44167:SF24">
    <property type="entry name" value="SERINE_THREONINE-PROTEIN KINASE CHK2"/>
    <property type="match status" value="1"/>
</dbReference>
<keyword evidence="4" id="KW-0418">Kinase</keyword>
<dbReference type="GO" id="GO:0044773">
    <property type="term" value="P:mitotic DNA damage checkpoint signaling"/>
    <property type="evidence" value="ECO:0007669"/>
    <property type="project" value="TreeGrafter"/>
</dbReference>
<keyword evidence="1 3" id="KW-0547">Nucleotide-binding</keyword>
<dbReference type="AlphaFoldDB" id="A0A8S1SDF4"/>
<dbReference type="InterPro" id="IPR017441">
    <property type="entry name" value="Protein_kinase_ATP_BS"/>
</dbReference>
<evidence type="ECO:0000256" key="3">
    <source>
        <dbReference type="PROSITE-ProRule" id="PRU10141"/>
    </source>
</evidence>
<keyword evidence="4" id="KW-0723">Serine/threonine-protein kinase</keyword>
<dbReference type="Pfam" id="PF00069">
    <property type="entry name" value="Pkinase"/>
    <property type="match status" value="1"/>
</dbReference>
<evidence type="ECO:0000256" key="1">
    <source>
        <dbReference type="ARBA" id="ARBA00022741"/>
    </source>
</evidence>
<dbReference type="GO" id="GO:0005524">
    <property type="term" value="F:ATP binding"/>
    <property type="evidence" value="ECO:0007669"/>
    <property type="project" value="UniProtKB-UniRule"/>
</dbReference>
<feature type="region of interest" description="Disordered" evidence="5">
    <location>
        <begin position="306"/>
        <end position="332"/>
    </location>
</feature>
<dbReference type="OMA" id="MDLANIM"/>
<dbReference type="Proteomes" id="UP000683925">
    <property type="component" value="Unassembled WGS sequence"/>
</dbReference>
<proteinExistence type="inferred from homology"/>
<evidence type="ECO:0000256" key="2">
    <source>
        <dbReference type="ARBA" id="ARBA00022840"/>
    </source>
</evidence>
<keyword evidence="8" id="KW-1185">Reference proteome</keyword>
<dbReference type="PANTHER" id="PTHR44167">
    <property type="entry name" value="OVARIAN-SPECIFIC SERINE/THREONINE-PROTEIN KINASE LOK-RELATED"/>
    <property type="match status" value="1"/>
</dbReference>
<organism evidence="7 8">
    <name type="scientific">Paramecium octaurelia</name>
    <dbReference type="NCBI Taxonomy" id="43137"/>
    <lineage>
        <taxon>Eukaryota</taxon>
        <taxon>Sar</taxon>
        <taxon>Alveolata</taxon>
        <taxon>Ciliophora</taxon>
        <taxon>Intramacronucleata</taxon>
        <taxon>Oligohymenophorea</taxon>
        <taxon>Peniculida</taxon>
        <taxon>Parameciidae</taxon>
        <taxon>Paramecium</taxon>
    </lineage>
</organism>
<dbReference type="GO" id="GO:0005737">
    <property type="term" value="C:cytoplasm"/>
    <property type="evidence" value="ECO:0007669"/>
    <property type="project" value="TreeGrafter"/>
</dbReference>
<dbReference type="InterPro" id="IPR008271">
    <property type="entry name" value="Ser/Thr_kinase_AS"/>
</dbReference>
<comment type="similarity">
    <text evidence="4">Belongs to the protein kinase superfamily.</text>
</comment>
<keyword evidence="4" id="KW-0808">Transferase</keyword>
<evidence type="ECO:0000256" key="5">
    <source>
        <dbReference type="SAM" id="MobiDB-lite"/>
    </source>
</evidence>
<feature type="binding site" evidence="3">
    <location>
        <position position="39"/>
    </location>
    <ligand>
        <name>ATP</name>
        <dbReference type="ChEBI" id="CHEBI:30616"/>
    </ligand>
</feature>
<sequence length="348" mass="40488">MQNIVTINDKQYNLLYELGKGASGKVYKAQYLNQFYAIKRQEYFGEGELEFYEQLVQQNFKKCKNLIQIYDFSKIGRFSYVVMELGDYSLYDALEQNKIDQKNIRYIIKQIAQGIKELHEMGLAHRDLKPENILVQTIFSEQQSQQVYKICDFGVVKNASKLVTKSVGTPYYLAPEVISNNQNSYSKECDIWSFGVLIYEILTKKLLFQAKTIENITDAILKATDNRIAMLVDELNIQADYKELLKNMLKVNAQERYNIDQVLETLKPQSRSTSRQRQNNFVQQFPPVNNISIRGFPQNRQIQASTSPLQQLKNQNTTSQIPTIKNPEQKRGNQMYNAQQLKQVQKNI</sequence>
<dbReference type="InterPro" id="IPR000719">
    <property type="entry name" value="Prot_kinase_dom"/>
</dbReference>
<reference evidence="7" key="1">
    <citation type="submission" date="2021-01" db="EMBL/GenBank/DDBJ databases">
        <authorList>
            <consortium name="Genoscope - CEA"/>
            <person name="William W."/>
        </authorList>
    </citation>
    <scope>NUCLEOTIDE SEQUENCE</scope>
</reference>